<dbReference type="Proteomes" id="UP000325690">
    <property type="component" value="Unassembled WGS sequence"/>
</dbReference>
<accession>A0A5N5V2J9</accession>
<gene>
    <name evidence="2" type="ORF">MPHL21000_12685</name>
</gene>
<evidence type="ECO:0000313" key="2">
    <source>
        <dbReference type="EMBL" id="KAB7756114.1"/>
    </source>
</evidence>
<protein>
    <recommendedName>
        <fullName evidence="4">HNH endonuclease</fullName>
    </recommendedName>
</protein>
<feature type="compositionally biased region" description="Basic and acidic residues" evidence="1">
    <location>
        <begin position="12"/>
        <end position="26"/>
    </location>
</feature>
<evidence type="ECO:0008006" key="4">
    <source>
        <dbReference type="Google" id="ProtNLM"/>
    </source>
</evidence>
<evidence type="ECO:0000313" key="3">
    <source>
        <dbReference type="Proteomes" id="UP000325690"/>
    </source>
</evidence>
<sequence>LDTGQARVNNYHHPERYLIPDEHTDTDGDGDDCCNPPGDNDRDAG</sequence>
<comment type="caution">
    <text evidence="2">The sequence shown here is derived from an EMBL/GenBank/DDBJ whole genome shotgun (WGS) entry which is preliminary data.</text>
</comment>
<evidence type="ECO:0000256" key="1">
    <source>
        <dbReference type="SAM" id="MobiDB-lite"/>
    </source>
</evidence>
<dbReference type="AlphaFoldDB" id="A0A5N5V2J9"/>
<name>A0A5N5V2J9_MYCPH</name>
<reference evidence="2 3" key="1">
    <citation type="submission" date="2012-10" db="EMBL/GenBank/DDBJ databases">
        <title>The draft sequence of the Mycobacterium pheli genome.</title>
        <authorList>
            <person name="Pettersson B.M.F."/>
            <person name="Das S."/>
            <person name="Dasgupta S."/>
            <person name="Bhattacharya A."/>
            <person name="Kirsebom L.A."/>
        </authorList>
    </citation>
    <scope>NUCLEOTIDE SEQUENCE [LARGE SCALE GENOMIC DNA]</scope>
    <source>
        <strain evidence="2 3">CCUG 21000</strain>
    </source>
</reference>
<organism evidence="2 3">
    <name type="scientific">Mycolicibacterium phlei DSM 43239 = CCUG 21000</name>
    <dbReference type="NCBI Taxonomy" id="1226750"/>
    <lineage>
        <taxon>Bacteria</taxon>
        <taxon>Bacillati</taxon>
        <taxon>Actinomycetota</taxon>
        <taxon>Actinomycetes</taxon>
        <taxon>Mycobacteriales</taxon>
        <taxon>Mycobacteriaceae</taxon>
        <taxon>Mycolicibacterium</taxon>
    </lineage>
</organism>
<feature type="region of interest" description="Disordered" evidence="1">
    <location>
        <begin position="1"/>
        <end position="45"/>
    </location>
</feature>
<feature type="non-terminal residue" evidence="2">
    <location>
        <position position="1"/>
    </location>
</feature>
<dbReference type="EMBL" id="ANBP01000014">
    <property type="protein sequence ID" value="KAB7756114.1"/>
    <property type="molecule type" value="Genomic_DNA"/>
</dbReference>
<keyword evidence="3" id="KW-1185">Reference proteome</keyword>
<proteinExistence type="predicted"/>